<evidence type="ECO:0000313" key="4">
    <source>
        <dbReference type="RefSeq" id="XP_060670472.1"/>
    </source>
</evidence>
<dbReference type="RefSeq" id="XP_060670472.1">
    <property type="nucleotide sequence ID" value="XM_060814489.1"/>
</dbReference>
<organism evidence="3 4">
    <name type="scientific">Ziziphus jujuba</name>
    <name type="common">Chinese jujube</name>
    <name type="synonym">Ziziphus sativa</name>
    <dbReference type="NCBI Taxonomy" id="326968"/>
    <lineage>
        <taxon>Eukaryota</taxon>
        <taxon>Viridiplantae</taxon>
        <taxon>Streptophyta</taxon>
        <taxon>Embryophyta</taxon>
        <taxon>Tracheophyta</taxon>
        <taxon>Spermatophyta</taxon>
        <taxon>Magnoliopsida</taxon>
        <taxon>eudicotyledons</taxon>
        <taxon>Gunneridae</taxon>
        <taxon>Pentapetalae</taxon>
        <taxon>rosids</taxon>
        <taxon>fabids</taxon>
        <taxon>Rosales</taxon>
        <taxon>Rhamnaceae</taxon>
        <taxon>Paliureae</taxon>
        <taxon>Ziziphus</taxon>
    </lineage>
</organism>
<dbReference type="PANTHER" id="PTHR35317">
    <property type="entry name" value="OS04G0629600 PROTEIN"/>
    <property type="match status" value="1"/>
</dbReference>
<dbReference type="PANTHER" id="PTHR35317:SF31">
    <property type="entry name" value="DUF4219 DOMAIN-CONTAINING PROTEIN"/>
    <property type="match status" value="1"/>
</dbReference>
<keyword evidence="3" id="KW-1185">Reference proteome</keyword>
<reference evidence="4" key="2">
    <citation type="submission" date="2025-08" db="UniProtKB">
        <authorList>
            <consortium name="RefSeq"/>
        </authorList>
    </citation>
    <scope>IDENTIFICATION</scope>
    <source>
        <tissue evidence="4">Seedling</tissue>
    </source>
</reference>
<dbReference type="InterPro" id="IPR012337">
    <property type="entry name" value="RNaseH-like_sf"/>
</dbReference>
<evidence type="ECO:0000256" key="1">
    <source>
        <dbReference type="SAM" id="MobiDB-lite"/>
    </source>
</evidence>
<dbReference type="Pfam" id="PF14223">
    <property type="entry name" value="Retrotran_gag_2"/>
    <property type="match status" value="1"/>
</dbReference>
<dbReference type="Pfam" id="PF22936">
    <property type="entry name" value="Pol_BBD"/>
    <property type="match status" value="1"/>
</dbReference>
<evidence type="ECO:0000313" key="3">
    <source>
        <dbReference type="Proteomes" id="UP001652623"/>
    </source>
</evidence>
<gene>
    <name evidence="4" type="primary">LOC132800547</name>
</gene>
<feature type="domain" description="Retrovirus-related Pol polyprotein from transposon TNT 1-94-like beta-barrel" evidence="2">
    <location>
        <begin position="222"/>
        <end position="273"/>
    </location>
</feature>
<accession>A0ABM4A162</accession>
<dbReference type="SUPFAM" id="SSF53098">
    <property type="entry name" value="Ribonuclease H-like"/>
    <property type="match status" value="1"/>
</dbReference>
<name>A0ABM4A162_ZIZJJ</name>
<dbReference type="InterPro" id="IPR036875">
    <property type="entry name" value="Znf_CCHC_sf"/>
</dbReference>
<evidence type="ECO:0000259" key="2">
    <source>
        <dbReference type="Pfam" id="PF22936"/>
    </source>
</evidence>
<proteinExistence type="predicted"/>
<reference evidence="3" key="1">
    <citation type="submission" date="2025-05" db="UniProtKB">
        <authorList>
            <consortium name="RefSeq"/>
        </authorList>
    </citation>
    <scope>NUCLEOTIDE SEQUENCE [LARGE SCALE GENOMIC DNA]</scope>
</reference>
<dbReference type="SUPFAM" id="SSF57756">
    <property type="entry name" value="Retrovirus zinc finger-like domains"/>
    <property type="match status" value="1"/>
</dbReference>
<dbReference type="Proteomes" id="UP001652623">
    <property type="component" value="Chromosome 2"/>
</dbReference>
<sequence length="333" mass="38363">MQILNLRREFETLRMKDFELVKDFIDRLMKVVNQIRILGEELGDRRVVEKVLVNLPEKFEAKISSLEKSRDLNHISLSELVNALQATEQRRSIRQEETSESAFLALRKGKAPANNNQRKQQSGGSNVKGKCGVGTSREGERKKFTKCSYCKKDNHPEKYYWFRLNVQCRVCKQIGHIEKVCKNKGGLVQQAHQVQVADEAWKSEERLFVATCYVENGNKEAWLVDSVCTQHMIHDVDLFKTLDRRFVSKVQIGNGDFIQLQSKGEVAVETSTEYVGCIFRNKKFEVAEIFTSFKAMVESQAKCSIKVIRSDNGTEYIAQKFELKCKELEFNIS</sequence>
<feature type="region of interest" description="Disordered" evidence="1">
    <location>
        <begin position="107"/>
        <end position="135"/>
    </location>
</feature>
<protein>
    <submittedName>
        <fullName evidence="4">Uncharacterized protein LOC132800547</fullName>
    </submittedName>
</protein>
<feature type="compositionally biased region" description="Polar residues" evidence="1">
    <location>
        <begin position="113"/>
        <end position="125"/>
    </location>
</feature>
<dbReference type="InterPro" id="IPR054722">
    <property type="entry name" value="PolX-like_BBD"/>
</dbReference>
<dbReference type="GeneID" id="132800547"/>